<dbReference type="InterPro" id="IPR000843">
    <property type="entry name" value="HTH_LacI"/>
</dbReference>
<keyword evidence="1" id="KW-0805">Transcription regulation</keyword>
<dbReference type="SMART" id="SM00354">
    <property type="entry name" value="HTH_LACI"/>
    <property type="match status" value="1"/>
</dbReference>
<dbReference type="Pfam" id="PF00356">
    <property type="entry name" value="LacI"/>
    <property type="match status" value="1"/>
</dbReference>
<evidence type="ECO:0000259" key="4">
    <source>
        <dbReference type="PROSITE" id="PS50932"/>
    </source>
</evidence>
<dbReference type="Proteomes" id="UP000753724">
    <property type="component" value="Unassembled WGS sequence"/>
</dbReference>
<evidence type="ECO:0000256" key="1">
    <source>
        <dbReference type="ARBA" id="ARBA00023015"/>
    </source>
</evidence>
<dbReference type="PROSITE" id="PS50932">
    <property type="entry name" value="HTH_LACI_2"/>
    <property type="match status" value="1"/>
</dbReference>
<feature type="domain" description="HTH lacI-type" evidence="4">
    <location>
        <begin position="1"/>
        <end position="50"/>
    </location>
</feature>
<dbReference type="PANTHER" id="PTHR30146">
    <property type="entry name" value="LACI-RELATED TRANSCRIPTIONAL REPRESSOR"/>
    <property type="match status" value="1"/>
</dbReference>
<evidence type="ECO:0000313" key="6">
    <source>
        <dbReference type="Proteomes" id="UP000753724"/>
    </source>
</evidence>
<evidence type="ECO:0000256" key="3">
    <source>
        <dbReference type="ARBA" id="ARBA00023163"/>
    </source>
</evidence>
<dbReference type="InterPro" id="IPR046335">
    <property type="entry name" value="LacI/GalR-like_sensor"/>
</dbReference>
<keyword evidence="3" id="KW-0804">Transcription</keyword>
<keyword evidence="2" id="KW-0238">DNA-binding</keyword>
<dbReference type="SUPFAM" id="SSF47413">
    <property type="entry name" value="lambda repressor-like DNA-binding domains"/>
    <property type="match status" value="1"/>
</dbReference>
<dbReference type="Gene3D" id="1.10.260.40">
    <property type="entry name" value="lambda repressor-like DNA-binding domains"/>
    <property type="match status" value="1"/>
</dbReference>
<dbReference type="CDD" id="cd01392">
    <property type="entry name" value="HTH_LacI"/>
    <property type="match status" value="1"/>
</dbReference>
<dbReference type="Pfam" id="PF13377">
    <property type="entry name" value="Peripla_BP_3"/>
    <property type="match status" value="1"/>
</dbReference>
<dbReference type="InterPro" id="IPR010982">
    <property type="entry name" value="Lambda_DNA-bd_dom_sf"/>
</dbReference>
<gene>
    <name evidence="5" type="ORF">GTZ99_01415</name>
</gene>
<organism evidence="5 6">
    <name type="scientific">Novosphingobium ovatum</name>
    <dbReference type="NCBI Taxonomy" id="1908523"/>
    <lineage>
        <taxon>Bacteria</taxon>
        <taxon>Pseudomonadati</taxon>
        <taxon>Pseudomonadota</taxon>
        <taxon>Alphaproteobacteria</taxon>
        <taxon>Sphingomonadales</taxon>
        <taxon>Sphingomonadaceae</taxon>
        <taxon>Novosphingobium</taxon>
    </lineage>
</organism>
<sequence>MAKAAGVSVKTASRVLNNQQTVRSYLRARVEQAIADLNYAPSMAARQLASQRSYIIGLIVPRAGVGYLPRLISTLSVVCREMGFQLITEAVENGDKMDAFARKTHFAFRPDAIILSPRYADDPDLLTRFEAEGIPLVRLSGSDESYGTVLHIPDAPGAADMTRHLIGLGHRRIGLIAMPPVNRTARERYQGYIEALTEAGIAVDPDLVVYGDYSYQSGGEAITRLMALSERPTAVFATSDTMATGAQAQAQRLGFRVPEDVAIAGYDDSPVARACFPPITSISFPLTDIARAAAQLAITGECAPLPNRREVIARGSTTGDRQPSEDPYGF</sequence>
<comment type="caution">
    <text evidence="5">The sequence shown here is derived from an EMBL/GenBank/DDBJ whole genome shotgun (WGS) entry which is preliminary data.</text>
</comment>
<dbReference type="PANTHER" id="PTHR30146:SF153">
    <property type="entry name" value="LACTOSE OPERON REPRESSOR"/>
    <property type="match status" value="1"/>
</dbReference>
<name>A0ABW9X9K1_9SPHN</name>
<dbReference type="EMBL" id="JAAAPO010000001">
    <property type="protein sequence ID" value="NBC35213.1"/>
    <property type="molecule type" value="Genomic_DNA"/>
</dbReference>
<evidence type="ECO:0000256" key="2">
    <source>
        <dbReference type="ARBA" id="ARBA00023125"/>
    </source>
</evidence>
<dbReference type="RefSeq" id="WP_161716498.1">
    <property type="nucleotide sequence ID" value="NZ_JAAAPO010000001.1"/>
</dbReference>
<dbReference type="SUPFAM" id="SSF53822">
    <property type="entry name" value="Periplasmic binding protein-like I"/>
    <property type="match status" value="1"/>
</dbReference>
<proteinExistence type="predicted"/>
<keyword evidence="6" id="KW-1185">Reference proteome</keyword>
<dbReference type="InterPro" id="IPR028082">
    <property type="entry name" value="Peripla_BP_I"/>
</dbReference>
<accession>A0ABW9X9K1</accession>
<protein>
    <submittedName>
        <fullName evidence="5">Substrate-binding domain-containing protein</fullName>
    </submittedName>
</protein>
<dbReference type="Gene3D" id="3.40.50.2300">
    <property type="match status" value="2"/>
</dbReference>
<evidence type="ECO:0000313" key="5">
    <source>
        <dbReference type="EMBL" id="NBC35213.1"/>
    </source>
</evidence>
<reference evidence="6" key="1">
    <citation type="submission" date="2020-01" db="EMBL/GenBank/DDBJ databases">
        <title>Sphingomonas sp. strain CSW-10.</title>
        <authorList>
            <person name="Chen W.-M."/>
        </authorList>
    </citation>
    <scope>NUCLEOTIDE SEQUENCE [LARGE SCALE GENOMIC DNA]</scope>
    <source>
        <strain evidence="6">FSY-8</strain>
    </source>
</reference>